<dbReference type="AlphaFoldDB" id="A0AAD4I805"/>
<evidence type="ECO:0000256" key="1">
    <source>
        <dbReference type="SAM" id="MobiDB-lite"/>
    </source>
</evidence>
<protein>
    <submittedName>
        <fullName evidence="2">Uncharacterized protein</fullName>
    </submittedName>
</protein>
<comment type="caution">
    <text evidence="2">The sequence shown here is derived from an EMBL/GenBank/DDBJ whole genome shotgun (WGS) entry which is preliminary data.</text>
</comment>
<organism evidence="2 3">
    <name type="scientific">Alternaria panax</name>
    <dbReference type="NCBI Taxonomy" id="48097"/>
    <lineage>
        <taxon>Eukaryota</taxon>
        <taxon>Fungi</taxon>
        <taxon>Dikarya</taxon>
        <taxon>Ascomycota</taxon>
        <taxon>Pezizomycotina</taxon>
        <taxon>Dothideomycetes</taxon>
        <taxon>Pleosporomycetidae</taxon>
        <taxon>Pleosporales</taxon>
        <taxon>Pleosporineae</taxon>
        <taxon>Pleosporaceae</taxon>
        <taxon>Alternaria</taxon>
        <taxon>Alternaria sect. Panax</taxon>
    </lineage>
</organism>
<reference evidence="2" key="1">
    <citation type="submission" date="2021-07" db="EMBL/GenBank/DDBJ databases">
        <title>Genome Resource of American Ginseng Black Spot Pathogen Alternaria panax.</title>
        <authorList>
            <person name="Qiu C."/>
            <person name="Wang W."/>
            <person name="Liu Z."/>
        </authorList>
    </citation>
    <scope>NUCLEOTIDE SEQUENCE</scope>
    <source>
        <strain evidence="2">BNCC115425</strain>
    </source>
</reference>
<feature type="region of interest" description="Disordered" evidence="1">
    <location>
        <begin position="1"/>
        <end position="21"/>
    </location>
</feature>
<accession>A0AAD4I805</accession>
<gene>
    <name evidence="2" type="ORF">G6011_02780</name>
</gene>
<keyword evidence="3" id="KW-1185">Reference proteome</keyword>
<evidence type="ECO:0000313" key="2">
    <source>
        <dbReference type="EMBL" id="KAG9186224.1"/>
    </source>
</evidence>
<sequence length="438" mass="49567">MTIGLPHPNEEKKKKKKKKKKSYTQLASHISRLQTVWENATYNYSMENFACEYKGQTLESALIGPAVGITWTDLLELQEDEDVPSIRKPHAALEQKLRRIMPIGIRVGYAATAHNCQDGLDTYKTPAFVYWSKENKPLYQSYTSELVRQQDIIWALNATEAKAEKMAEARWKEFRGLLTLYEAGTLKRIELEWIMLNHATRDHAIALQNMTDIQVDKLIVQFLRKRVLDPTAGAKGELRIKPYKASRKERTDTNLDRHVQRLSTLEGMSFVCASNIRQYAAKIGDTFNLDLLGLPFEENGSILEYDVAETPLHHKHYTHCTTQICEALGITSPHQIAIGISIPDLGPTSNIDPTLLGMCLLVETSIKKYSNTNKKSQKAIVIQALQSIGQLIGMVRDASDQDRNTYAASCTPKLNELMRLFRKFESEGRLDIATANPS</sequence>
<name>A0AAD4I805_9PLEO</name>
<dbReference type="EMBL" id="JAANER010000009">
    <property type="protein sequence ID" value="KAG9186224.1"/>
    <property type="molecule type" value="Genomic_DNA"/>
</dbReference>
<proteinExistence type="predicted"/>
<dbReference type="Proteomes" id="UP001199106">
    <property type="component" value="Unassembled WGS sequence"/>
</dbReference>
<evidence type="ECO:0000313" key="3">
    <source>
        <dbReference type="Proteomes" id="UP001199106"/>
    </source>
</evidence>